<feature type="compositionally biased region" description="Polar residues" evidence="11">
    <location>
        <begin position="547"/>
        <end position="557"/>
    </location>
</feature>
<evidence type="ECO:0000256" key="9">
    <source>
        <dbReference type="ARBA" id="ARBA00065263"/>
    </source>
</evidence>
<dbReference type="InterPro" id="IPR037665">
    <property type="entry name" value="Nucleoporin_S59-like"/>
</dbReference>
<evidence type="ECO:0000256" key="11">
    <source>
        <dbReference type="SAM" id="MobiDB-lite"/>
    </source>
</evidence>
<comment type="caution">
    <text evidence="13">The sequence shown here is derived from an EMBL/GenBank/DDBJ whole genome shotgun (WGS) entry which is preliminary data.</text>
</comment>
<dbReference type="PANTHER" id="PTHR23198:SF19">
    <property type="entry name" value="NUCLEAR PORE COMPLEX PROTEIN NUP98A-LIKE ISOFORM X1"/>
    <property type="match status" value="1"/>
</dbReference>
<accession>A0A2G2XHC9</accession>
<feature type="domain" description="Peptidase S59" evidence="12">
    <location>
        <begin position="833"/>
        <end position="975"/>
    </location>
</feature>
<dbReference type="STRING" id="33114.A0A2G2XHC9"/>
<evidence type="ECO:0000256" key="6">
    <source>
        <dbReference type="ARBA" id="ARBA00023010"/>
    </source>
</evidence>
<keyword evidence="3" id="KW-0813">Transport</keyword>
<keyword evidence="7" id="KW-0906">Nuclear pore complex</keyword>
<proteinExistence type="inferred from homology"/>
<evidence type="ECO:0000256" key="2">
    <source>
        <dbReference type="ARBA" id="ARBA00008926"/>
    </source>
</evidence>
<evidence type="ECO:0000256" key="10">
    <source>
        <dbReference type="ARBA" id="ARBA00082956"/>
    </source>
</evidence>
<dbReference type="FunFam" id="3.30.1610.10:FF:000002">
    <property type="entry name" value="nuclear pore complex protein NUP98A"/>
    <property type="match status" value="1"/>
</dbReference>
<evidence type="ECO:0000256" key="5">
    <source>
        <dbReference type="ARBA" id="ARBA00022927"/>
    </source>
</evidence>
<name>A0A2G2XHC9_CAPBA</name>
<dbReference type="Gene3D" id="3.30.1610.10">
    <property type="entry name" value="Peptidase S59, nucleoporin"/>
    <property type="match status" value="1"/>
</dbReference>
<evidence type="ECO:0000256" key="8">
    <source>
        <dbReference type="ARBA" id="ARBA00023242"/>
    </source>
</evidence>
<feature type="region of interest" description="Disordered" evidence="11">
    <location>
        <begin position="530"/>
        <end position="576"/>
    </location>
</feature>
<dbReference type="Gene3D" id="1.10.10.2360">
    <property type="match status" value="2"/>
</dbReference>
<evidence type="ECO:0000256" key="7">
    <source>
        <dbReference type="ARBA" id="ARBA00023132"/>
    </source>
</evidence>
<dbReference type="GO" id="GO:0000973">
    <property type="term" value="P:post-transcriptional tethering of RNA polymerase II gene DNA at nuclear periphery"/>
    <property type="evidence" value="ECO:0007669"/>
    <property type="project" value="TreeGrafter"/>
</dbReference>
<dbReference type="GO" id="GO:0006405">
    <property type="term" value="P:RNA export from nucleus"/>
    <property type="evidence" value="ECO:0007669"/>
    <property type="project" value="TreeGrafter"/>
</dbReference>
<dbReference type="FunFam" id="1.10.10.2360:FF:000001">
    <property type="entry name" value="Nuclear pore complex protein Nup98-Nup96"/>
    <property type="match status" value="1"/>
</dbReference>
<dbReference type="GO" id="GO:0051028">
    <property type="term" value="P:mRNA transport"/>
    <property type="evidence" value="ECO:0007669"/>
    <property type="project" value="UniProtKB-KW"/>
</dbReference>
<dbReference type="GO" id="GO:0008139">
    <property type="term" value="F:nuclear localization sequence binding"/>
    <property type="evidence" value="ECO:0007669"/>
    <property type="project" value="TreeGrafter"/>
</dbReference>
<dbReference type="SUPFAM" id="SSF82215">
    <property type="entry name" value="C-terminal autoproteolytic domain of nucleoporin nup98"/>
    <property type="match status" value="1"/>
</dbReference>
<feature type="compositionally biased region" description="Low complexity" evidence="11">
    <location>
        <begin position="567"/>
        <end position="576"/>
    </location>
</feature>
<evidence type="ECO:0000256" key="1">
    <source>
        <dbReference type="ARBA" id="ARBA00004567"/>
    </source>
</evidence>
<dbReference type="GO" id="GO:0003723">
    <property type="term" value="F:RNA binding"/>
    <property type="evidence" value="ECO:0007669"/>
    <property type="project" value="TreeGrafter"/>
</dbReference>
<dbReference type="GO" id="GO:0034398">
    <property type="term" value="P:telomere tethering at nuclear periphery"/>
    <property type="evidence" value="ECO:0007669"/>
    <property type="project" value="TreeGrafter"/>
</dbReference>
<dbReference type="PANTHER" id="PTHR23198">
    <property type="entry name" value="NUCLEOPORIN"/>
    <property type="match status" value="1"/>
</dbReference>
<dbReference type="GO" id="GO:0017056">
    <property type="term" value="F:structural constituent of nuclear pore"/>
    <property type="evidence" value="ECO:0007669"/>
    <property type="project" value="InterPro"/>
</dbReference>
<keyword evidence="5" id="KW-0653">Protein transport</keyword>
<gene>
    <name evidence="13" type="ORF">CQW23_05376</name>
</gene>
<dbReference type="GO" id="GO:0048573">
    <property type="term" value="P:photoperiodism, flowering"/>
    <property type="evidence" value="ECO:0007669"/>
    <property type="project" value="UniProtKB-ARBA"/>
</dbReference>
<evidence type="ECO:0000256" key="4">
    <source>
        <dbReference type="ARBA" id="ARBA00022816"/>
    </source>
</evidence>
<protein>
    <recommendedName>
        <fullName evidence="10">Nucleoporin autopeptidase</fullName>
    </recommendedName>
</protein>
<dbReference type="OrthoDB" id="3797628at2759"/>
<evidence type="ECO:0000256" key="3">
    <source>
        <dbReference type="ARBA" id="ARBA00022448"/>
    </source>
</evidence>
<dbReference type="InterPro" id="IPR036903">
    <property type="entry name" value="Nup98_auto-Pept-S59_dom_sf"/>
</dbReference>
<dbReference type="Pfam" id="PF04096">
    <property type="entry name" value="Nucleoporin2"/>
    <property type="match status" value="1"/>
</dbReference>
<keyword evidence="6" id="KW-0811">Translocation</keyword>
<feature type="region of interest" description="Disordered" evidence="11">
    <location>
        <begin position="796"/>
        <end position="815"/>
    </location>
</feature>
<comment type="subcellular location">
    <subcellularLocation>
        <location evidence="1">Nucleus</location>
        <location evidence="1">Nuclear pore complex</location>
    </subcellularLocation>
</comment>
<dbReference type="Pfam" id="PF21240">
    <property type="entry name" value="Nup98_GLEBS"/>
    <property type="match status" value="1"/>
</dbReference>
<dbReference type="AlphaFoldDB" id="A0A2G2XHC9"/>
<evidence type="ECO:0000259" key="12">
    <source>
        <dbReference type="PROSITE" id="PS51434"/>
    </source>
</evidence>
<keyword evidence="14" id="KW-1185">Reference proteome</keyword>
<evidence type="ECO:0000313" key="14">
    <source>
        <dbReference type="Proteomes" id="UP000224567"/>
    </source>
</evidence>
<reference evidence="13 14" key="1">
    <citation type="journal article" date="2017" name="Genome Biol.">
        <title>New reference genome sequences of hot pepper reveal the massive evolution of plant disease-resistance genes by retroduplication.</title>
        <authorList>
            <person name="Kim S."/>
            <person name="Park J."/>
            <person name="Yeom S.I."/>
            <person name="Kim Y.M."/>
            <person name="Seo E."/>
            <person name="Kim K.T."/>
            <person name="Kim M.S."/>
            <person name="Lee J.M."/>
            <person name="Cheong K."/>
            <person name="Shin H.S."/>
            <person name="Kim S.B."/>
            <person name="Han K."/>
            <person name="Lee J."/>
            <person name="Park M."/>
            <person name="Lee H.A."/>
            <person name="Lee H.Y."/>
            <person name="Lee Y."/>
            <person name="Oh S."/>
            <person name="Lee J.H."/>
            <person name="Choi E."/>
            <person name="Choi E."/>
            <person name="Lee S.E."/>
            <person name="Jeon J."/>
            <person name="Kim H."/>
            <person name="Choi G."/>
            <person name="Song H."/>
            <person name="Lee J."/>
            <person name="Lee S.C."/>
            <person name="Kwon J.K."/>
            <person name="Lee H.Y."/>
            <person name="Koo N."/>
            <person name="Hong Y."/>
            <person name="Kim R.W."/>
            <person name="Kang W.H."/>
            <person name="Huh J.H."/>
            <person name="Kang B.C."/>
            <person name="Yang T.J."/>
            <person name="Lee Y.H."/>
            <person name="Bennetzen J.L."/>
            <person name="Choi D."/>
        </authorList>
    </citation>
    <scope>NUCLEOTIDE SEQUENCE [LARGE SCALE GENOMIC DNA]</scope>
    <source>
        <strain evidence="14">cv. PBC81</strain>
    </source>
</reference>
<dbReference type="GO" id="GO:0006606">
    <property type="term" value="P:protein import into nucleus"/>
    <property type="evidence" value="ECO:0007669"/>
    <property type="project" value="TreeGrafter"/>
</dbReference>
<feature type="region of interest" description="Disordered" evidence="11">
    <location>
        <begin position="87"/>
        <end position="108"/>
    </location>
</feature>
<dbReference type="Proteomes" id="UP000224567">
    <property type="component" value="Unassembled WGS sequence"/>
</dbReference>
<organism evidence="13 14">
    <name type="scientific">Capsicum baccatum</name>
    <name type="common">Peruvian pepper</name>
    <dbReference type="NCBI Taxonomy" id="33114"/>
    <lineage>
        <taxon>Eukaryota</taxon>
        <taxon>Viridiplantae</taxon>
        <taxon>Streptophyta</taxon>
        <taxon>Embryophyta</taxon>
        <taxon>Tracheophyta</taxon>
        <taxon>Spermatophyta</taxon>
        <taxon>Magnoliopsida</taxon>
        <taxon>eudicotyledons</taxon>
        <taxon>Gunneridae</taxon>
        <taxon>Pentapetalae</taxon>
        <taxon>asterids</taxon>
        <taxon>lamiids</taxon>
        <taxon>Solanales</taxon>
        <taxon>Solanaceae</taxon>
        <taxon>Solanoideae</taxon>
        <taxon>Capsiceae</taxon>
        <taxon>Capsicum</taxon>
    </lineage>
</organism>
<keyword evidence="4" id="KW-0509">mRNA transport</keyword>
<evidence type="ECO:0000313" key="13">
    <source>
        <dbReference type="EMBL" id="PHT56890.1"/>
    </source>
</evidence>
<dbReference type="InterPro" id="IPR007230">
    <property type="entry name" value="Nup98_auto-Pept-S59_dom"/>
</dbReference>
<comment type="similarity">
    <text evidence="2">Belongs to the nucleoporin GLFG family.</text>
</comment>
<comment type="subunit">
    <text evidence="9">Part of the nuclear pore complex (NPC). The NPC has an eight-fold symmetrical structure comprising a central transport channel and two rings, the cytoplasmic and nuclear rings, to which eight filaments are attached. The cytoplasmic filaments have loose ends, while the nuclear filaments are joined in a distal ring, forming a nuclear basket. NPCs are highly dynamic in configuration and composition, and can be devided in 3 subcomplexes, the NUP62 subcomplex, the NUP107-160 subcomplex and the NUP93 subcomplex, containing approximately 30 different nucleoporin proteins.</text>
</comment>
<keyword evidence="8" id="KW-0539">Nucleus</keyword>
<dbReference type="GO" id="GO:0044614">
    <property type="term" value="C:nuclear pore cytoplasmic filaments"/>
    <property type="evidence" value="ECO:0007669"/>
    <property type="project" value="TreeGrafter"/>
</dbReference>
<dbReference type="PROSITE" id="PS51434">
    <property type="entry name" value="NUP_C"/>
    <property type="match status" value="1"/>
</dbReference>
<feature type="compositionally biased region" description="Basic and acidic residues" evidence="11">
    <location>
        <begin position="798"/>
        <end position="815"/>
    </location>
</feature>
<reference evidence="14" key="2">
    <citation type="journal article" date="2017" name="J. Anim. Genet.">
        <title>Multiple reference genome sequences of hot pepper reveal the massive evolution of plant disease resistance genes by retroduplication.</title>
        <authorList>
            <person name="Kim S."/>
            <person name="Park J."/>
            <person name="Yeom S.-I."/>
            <person name="Kim Y.-M."/>
            <person name="Seo E."/>
            <person name="Kim K.-T."/>
            <person name="Kim M.-S."/>
            <person name="Lee J.M."/>
            <person name="Cheong K."/>
            <person name="Shin H.-S."/>
            <person name="Kim S.-B."/>
            <person name="Han K."/>
            <person name="Lee J."/>
            <person name="Park M."/>
            <person name="Lee H.-A."/>
            <person name="Lee H.-Y."/>
            <person name="Lee Y."/>
            <person name="Oh S."/>
            <person name="Lee J.H."/>
            <person name="Choi E."/>
            <person name="Choi E."/>
            <person name="Lee S.E."/>
            <person name="Jeon J."/>
            <person name="Kim H."/>
            <person name="Choi G."/>
            <person name="Song H."/>
            <person name="Lee J."/>
            <person name="Lee S.-C."/>
            <person name="Kwon J.-K."/>
            <person name="Lee H.-Y."/>
            <person name="Koo N."/>
            <person name="Hong Y."/>
            <person name="Kim R.W."/>
            <person name="Kang W.-H."/>
            <person name="Huh J.H."/>
            <person name="Kang B.-C."/>
            <person name="Yang T.-J."/>
            <person name="Lee Y.-H."/>
            <person name="Bennetzen J.L."/>
            <person name="Choi D."/>
        </authorList>
    </citation>
    <scope>NUCLEOTIDE SEQUENCE [LARGE SCALE GENOMIC DNA]</scope>
    <source>
        <strain evidence="14">cv. PBC81</strain>
    </source>
</reference>
<sequence length="975" mass="104650">MSLFSAPSSSPFSSVILFGSTSGVQQTSNSGVPQLFGTMTSSAPQPARPFGSLTPFGANNANVSDSSVFGTLKAPAFVFSSNSHFGTQSSDSNSFGQPAVSMSGSKGKESTTPFLKSSGFGMSAFCINQKGSRIASYIATPEIGADTGPSRAKIQSICGMPTYKDKSQEELRFEDYQLGDKGTLAFNAATSAATSGQTENISPGSFTLPTFGKKNDVNSAANEPLLWSRDANVSDSFVFGGLKAPVFGVSSKSHFGTPRSDSYSFGQPALSMSGSKGKESTIPLFQSSGFGKPSFGINQKGSRTASYIATPEKDSARPGGEKILSICAMQTYKDKSHEELRFEDYQLGDKGQKWGFSVGISSTQGFGVIDNTGPLTSPVFNQSPVDQPFYSHFSFSNKNSTATASTPFLKPQQSISHIFPPKTSLLNTCDTESRVASSSSDVSFSPWIHLPFPPLNPASSSSTSSTSSALRNPWALSTSSTTSLTAAPSTTSTFSPLTNPWPFPPLNPTSSSSTFSTSSALRNPWALSTSSTTSLTQSPPRAGLVAPSTTSTFSPLTNPWPFPPLNPASSSSTTSLTQSPLCADLVTPSTTSTFSPLPNPWPFAPLKPSGHDSDQKSSFSPIPVLATGSAPQSSLCLNCLKQLQPTPPGLCNVSSSLSIGLENSRTSSPIMPPAETQPSVQITVEHPNLTTSIQYGISSLPVSNNPAPVRRKSSLIIRHSSLGQHRLPPQKYNPASDKPKVPFFMDKENASGLLRTEVIISPRENLRDWVRPTAKEFPLGDDSRILSQLKHISIDSTHGGKVDDKPKLDPKEMHYDKCGDDKDVDAIMPKLQRADYYTVPPIEDLISKEKEEADFCCHVKDFVVGRHGYGSIKFLGETDVRKLDLDSAVHFNSREVIVYMDESKKPPVGQGLNKPAEITLLNVRCINKSTGREYKDGPVVNKYRDMLIKKAAEQDAEFVSYDPVQGQWKFRVSHF</sequence>
<dbReference type="EMBL" id="MLFT02000002">
    <property type="protein sequence ID" value="PHT56890.1"/>
    <property type="molecule type" value="Genomic_DNA"/>
</dbReference>